<reference evidence="2 3" key="1">
    <citation type="submission" date="2015-10" db="EMBL/GenBank/DDBJ databases">
        <title>Genome sequencing of Penicillium freii.</title>
        <authorList>
            <person name="Nguyen H.D."/>
            <person name="Visagie C.M."/>
            <person name="Seifert K.A."/>
        </authorList>
    </citation>
    <scope>NUCLEOTIDE SEQUENCE [LARGE SCALE GENOMIC DNA]</scope>
    <source>
        <strain evidence="2 3">DAOM 242723</strain>
    </source>
</reference>
<protein>
    <submittedName>
        <fullName evidence="2">Uncharacterized protein</fullName>
    </submittedName>
</protein>
<organism evidence="2 3">
    <name type="scientific">Penicillium freii</name>
    <dbReference type="NCBI Taxonomy" id="48697"/>
    <lineage>
        <taxon>Eukaryota</taxon>
        <taxon>Fungi</taxon>
        <taxon>Dikarya</taxon>
        <taxon>Ascomycota</taxon>
        <taxon>Pezizomycotina</taxon>
        <taxon>Eurotiomycetes</taxon>
        <taxon>Eurotiomycetidae</taxon>
        <taxon>Eurotiales</taxon>
        <taxon>Aspergillaceae</taxon>
        <taxon>Penicillium</taxon>
    </lineage>
</organism>
<accession>A0A101MJV6</accession>
<evidence type="ECO:0000256" key="1">
    <source>
        <dbReference type="SAM" id="MobiDB-lite"/>
    </source>
</evidence>
<keyword evidence="3" id="KW-1185">Reference proteome</keyword>
<gene>
    <name evidence="2" type="ORF">ACN42_g5310</name>
</gene>
<feature type="compositionally biased region" description="Polar residues" evidence="1">
    <location>
        <begin position="57"/>
        <end position="71"/>
    </location>
</feature>
<dbReference type="EMBL" id="LLXE01000121">
    <property type="protein sequence ID" value="KUM61795.1"/>
    <property type="molecule type" value="Genomic_DNA"/>
</dbReference>
<dbReference type="STRING" id="48697.A0A101MJV6"/>
<name>A0A101MJV6_PENFR</name>
<sequence>MAMNQPGTPTPDATGAMIAQGYARSGYPSSSAILPPLQRNRDYPQGTNGSARGYFDQTPQANTPILPSQMVNEGDRFGSVAGPATFDHPDSSNGTPQ</sequence>
<comment type="caution">
    <text evidence="2">The sequence shown here is derived from an EMBL/GenBank/DDBJ whole genome shotgun (WGS) entry which is preliminary data.</text>
</comment>
<dbReference type="Proteomes" id="UP000055045">
    <property type="component" value="Unassembled WGS sequence"/>
</dbReference>
<feature type="region of interest" description="Disordered" evidence="1">
    <location>
        <begin position="1"/>
        <end position="97"/>
    </location>
</feature>
<evidence type="ECO:0000313" key="2">
    <source>
        <dbReference type="EMBL" id="KUM61795.1"/>
    </source>
</evidence>
<evidence type="ECO:0000313" key="3">
    <source>
        <dbReference type="Proteomes" id="UP000055045"/>
    </source>
</evidence>
<dbReference type="AlphaFoldDB" id="A0A101MJV6"/>
<proteinExistence type="predicted"/>